<organism evidence="1 2">
    <name type="scientific">Herbihabitans rhizosphaerae</name>
    <dbReference type="NCBI Taxonomy" id="1872711"/>
    <lineage>
        <taxon>Bacteria</taxon>
        <taxon>Bacillati</taxon>
        <taxon>Actinomycetota</taxon>
        <taxon>Actinomycetes</taxon>
        <taxon>Pseudonocardiales</taxon>
        <taxon>Pseudonocardiaceae</taxon>
        <taxon>Herbihabitans</taxon>
    </lineage>
</organism>
<proteinExistence type="predicted"/>
<evidence type="ECO:0000313" key="1">
    <source>
        <dbReference type="EMBL" id="RZS36354.1"/>
    </source>
</evidence>
<comment type="caution">
    <text evidence="1">The sequence shown here is derived from an EMBL/GenBank/DDBJ whole genome shotgun (WGS) entry which is preliminary data.</text>
</comment>
<keyword evidence="2" id="KW-1185">Reference proteome</keyword>
<name>A0A4Q7KJJ5_9PSEU</name>
<reference evidence="1 2" key="1">
    <citation type="submission" date="2019-02" db="EMBL/GenBank/DDBJ databases">
        <title>Genomic Encyclopedia of Type Strains, Phase IV (KMG-IV): sequencing the most valuable type-strain genomes for metagenomic binning, comparative biology and taxonomic classification.</title>
        <authorList>
            <person name="Goeker M."/>
        </authorList>
    </citation>
    <scope>NUCLEOTIDE SEQUENCE [LARGE SCALE GENOMIC DNA]</scope>
    <source>
        <strain evidence="1 2">DSM 101727</strain>
    </source>
</reference>
<dbReference type="RefSeq" id="WP_130345869.1">
    <property type="nucleotide sequence ID" value="NZ_SGWQ01000007.1"/>
</dbReference>
<dbReference type="OrthoDB" id="3632723at2"/>
<gene>
    <name evidence="1" type="ORF">EV193_10735</name>
</gene>
<dbReference type="Proteomes" id="UP000294257">
    <property type="component" value="Unassembled WGS sequence"/>
</dbReference>
<protein>
    <submittedName>
        <fullName evidence="1">Uncharacterized protein</fullName>
    </submittedName>
</protein>
<dbReference type="AlphaFoldDB" id="A0A4Q7KJJ5"/>
<evidence type="ECO:0000313" key="2">
    <source>
        <dbReference type="Proteomes" id="UP000294257"/>
    </source>
</evidence>
<accession>A0A4Q7KJJ5</accession>
<dbReference type="EMBL" id="SGWQ01000007">
    <property type="protein sequence ID" value="RZS36354.1"/>
    <property type="molecule type" value="Genomic_DNA"/>
</dbReference>
<sequence>MGSAWHEIDRWLDELRRRRWTMYLYGDRAAPELLCAMLEWRHERRADVVILRGHDRAVAYRAPLYENADPFAPSWVQWCWARANHNMAAVHALRAILTLDPPTATDRIEIHNAPPFCSLSPVELRQRPVVIRPL</sequence>